<evidence type="ECO:0000256" key="8">
    <source>
        <dbReference type="ARBA" id="ARBA00046432"/>
    </source>
</evidence>
<keyword evidence="5" id="KW-0648">Protein biosynthesis</keyword>
<evidence type="ECO:0000259" key="10">
    <source>
        <dbReference type="Pfam" id="PF25084"/>
    </source>
</evidence>
<evidence type="ECO:0000256" key="7">
    <source>
        <dbReference type="ARBA" id="ARBA00044229"/>
    </source>
</evidence>
<dbReference type="InterPro" id="IPR011004">
    <property type="entry name" value="Trimer_LpxA-like_sf"/>
</dbReference>
<evidence type="ECO:0000256" key="2">
    <source>
        <dbReference type="ARBA" id="ARBA00007878"/>
    </source>
</evidence>
<dbReference type="GO" id="GO:0002183">
    <property type="term" value="P:cytoplasmic translational initiation"/>
    <property type="evidence" value="ECO:0007669"/>
    <property type="project" value="TreeGrafter"/>
</dbReference>
<reference evidence="11 12" key="1">
    <citation type="journal article" date="2016" name="Sci. Rep.">
        <title>Peltaster fructicola genome reveals evolution from an invasive phytopathogen to an ectophytic parasite.</title>
        <authorList>
            <person name="Xu C."/>
            <person name="Chen H."/>
            <person name="Gleason M.L."/>
            <person name="Xu J.R."/>
            <person name="Liu H."/>
            <person name="Zhang R."/>
            <person name="Sun G."/>
        </authorList>
    </citation>
    <scope>NUCLEOTIDE SEQUENCE [LARGE SCALE GENOMIC DNA]</scope>
    <source>
        <strain evidence="11 12">LNHT1506</strain>
    </source>
</reference>
<feature type="compositionally biased region" description="Acidic residues" evidence="9">
    <location>
        <begin position="559"/>
        <end position="579"/>
    </location>
</feature>
<evidence type="ECO:0000256" key="6">
    <source>
        <dbReference type="ARBA" id="ARBA00044196"/>
    </source>
</evidence>
<keyword evidence="3" id="KW-0963">Cytoplasm</keyword>
<evidence type="ECO:0000256" key="5">
    <source>
        <dbReference type="ARBA" id="ARBA00022917"/>
    </source>
</evidence>
<comment type="similarity">
    <text evidence="2">Belongs to the eIF-2B gamma/epsilon subunits family.</text>
</comment>
<accession>A0A6H0XU93</accession>
<dbReference type="InterPro" id="IPR051960">
    <property type="entry name" value="eIF2B_gamma"/>
</dbReference>
<comment type="subunit">
    <text evidence="8">Component of the translation initiation factor 2B (eIF2B) complex which is a heterodecamer of two sets of five different subunits: alpha, beta, gamma, delta and epsilon. Subunits alpha, beta and delta comprise a regulatory subcomplex and subunits epsilon and gamma comprise a catalytic subcomplex. Within the complex, the hexameric regulatory complex resides at the center, with the two heterodimeric catalytic subcomplexes bound on opposite sides.</text>
</comment>
<feature type="region of interest" description="Disordered" evidence="9">
    <location>
        <begin position="498"/>
        <end position="531"/>
    </location>
</feature>
<dbReference type="Proteomes" id="UP000503462">
    <property type="component" value="Chromosome 2"/>
</dbReference>
<evidence type="ECO:0000256" key="3">
    <source>
        <dbReference type="ARBA" id="ARBA00022490"/>
    </source>
</evidence>
<comment type="subcellular location">
    <subcellularLocation>
        <location evidence="1">Cytoplasm</location>
        <location evidence="1">Cytosol</location>
    </subcellularLocation>
</comment>
<organism evidence="11 12">
    <name type="scientific">Peltaster fructicola</name>
    <dbReference type="NCBI Taxonomy" id="286661"/>
    <lineage>
        <taxon>Eukaryota</taxon>
        <taxon>Fungi</taxon>
        <taxon>Dikarya</taxon>
        <taxon>Ascomycota</taxon>
        <taxon>Pezizomycotina</taxon>
        <taxon>Dothideomycetes</taxon>
        <taxon>Dothideomycetes incertae sedis</taxon>
        <taxon>Peltaster</taxon>
    </lineage>
</organism>
<evidence type="ECO:0000256" key="9">
    <source>
        <dbReference type="SAM" id="MobiDB-lite"/>
    </source>
</evidence>
<name>A0A6H0XU93_9PEZI</name>
<dbReference type="PANTHER" id="PTHR45989">
    <property type="entry name" value="TRANSLATION INITIATION FACTOR EIF-2B SUBUNIT GAMMA"/>
    <property type="match status" value="1"/>
</dbReference>
<dbReference type="EMBL" id="CP051140">
    <property type="protein sequence ID" value="QIW98019.1"/>
    <property type="molecule type" value="Genomic_DNA"/>
</dbReference>
<keyword evidence="4" id="KW-0396">Initiation factor</keyword>
<proteinExistence type="inferred from homology"/>
<dbReference type="SUPFAM" id="SSF53448">
    <property type="entry name" value="Nucleotide-diphospho-sugar transferases"/>
    <property type="match status" value="1"/>
</dbReference>
<feature type="domain" description="EIF2B subunit epsilon/gamma LbH" evidence="10">
    <location>
        <begin position="425"/>
        <end position="495"/>
    </location>
</feature>
<dbReference type="InterPro" id="IPR029044">
    <property type="entry name" value="Nucleotide-diphossugar_trans"/>
</dbReference>
<evidence type="ECO:0000313" key="11">
    <source>
        <dbReference type="EMBL" id="QIW98019.1"/>
    </source>
</evidence>
<evidence type="ECO:0000256" key="4">
    <source>
        <dbReference type="ARBA" id="ARBA00022540"/>
    </source>
</evidence>
<dbReference type="SUPFAM" id="SSF51161">
    <property type="entry name" value="Trimeric LpxA-like enzymes"/>
    <property type="match status" value="1"/>
</dbReference>
<evidence type="ECO:0000256" key="1">
    <source>
        <dbReference type="ARBA" id="ARBA00004514"/>
    </source>
</evidence>
<dbReference type="InterPro" id="IPR056764">
    <property type="entry name" value="LbH_EIF2B3/5"/>
</dbReference>
<feature type="compositionally biased region" description="Basic and acidic residues" evidence="9">
    <location>
        <begin position="520"/>
        <end position="531"/>
    </location>
</feature>
<protein>
    <recommendedName>
        <fullName evidence="6">Translation initiation factor eIF2B subunit gamma</fullName>
    </recommendedName>
    <alternativeName>
        <fullName evidence="7">eIF2B GDP-GTP exchange factor subunit gamma</fullName>
    </alternativeName>
</protein>
<dbReference type="PANTHER" id="PTHR45989:SF1">
    <property type="entry name" value="TRANSLATION INITIATION FACTOR EIF-2B SUBUNIT GAMMA"/>
    <property type="match status" value="1"/>
</dbReference>
<dbReference type="Gene3D" id="2.160.10.10">
    <property type="entry name" value="Hexapeptide repeat proteins"/>
    <property type="match status" value="1"/>
</dbReference>
<sequence length="579" mass="62677">MPHATHPSPGLQALVLCGPGVSLNTFTSIPEEFPKALVPIANRPMVWYAIDWCHRMGITDITLITPPESAAALESALKINPALTSLPSPKPEILAPEDVTLTTGTAEILRSKRVQDCITSDFVVLPCDLISELDGSRVIEQWLSLNLFSPDSASSASSKGGLAIYYPTQGLEGISMKKDETDFMATAPLVRPTVPPPSGSLRSNVETLLLNMPTDTLKDTLDETQDKSLRLRQALLAKGGRVKMKTKHRDAHVYVFPKWVKQFAAVNESFDSISEDLVGWWAKAGWQTGLSTKLDLENITAPTTIARMEDSQSLEEEVDLYALSSTRSTKQTETTKFATRTGLSTQLAKDSTTVPPIHVYVQPSLPAVVVDPTKPATIPDTLQQPLIRRIDTSLALLNVSLYLAKQALPHPLAYEHKVHPTAQVGTQARVSEADSLVAENVTIGIRANIKESIIGANCEIGPNARLTRCLLMDGVTIGDGVQLTGCIVGRRAKIEGAEAHTTDPAIPTASTPKSKGKKKKGDDDDDKTRLTDCEVAPGFVVEVGTQSKGEKMMAFDADANLDDLGEEEDEDDDLDDEEL</sequence>
<dbReference type="GO" id="GO:0005085">
    <property type="term" value="F:guanyl-nucleotide exchange factor activity"/>
    <property type="evidence" value="ECO:0007669"/>
    <property type="project" value="TreeGrafter"/>
</dbReference>
<dbReference type="CDD" id="cd04652">
    <property type="entry name" value="LbH_eIF2B_gamma_C"/>
    <property type="match status" value="1"/>
</dbReference>
<feature type="region of interest" description="Disordered" evidence="9">
    <location>
        <begin position="546"/>
        <end position="579"/>
    </location>
</feature>
<evidence type="ECO:0000313" key="12">
    <source>
        <dbReference type="Proteomes" id="UP000503462"/>
    </source>
</evidence>
<dbReference type="OrthoDB" id="10250549at2759"/>
<dbReference type="AlphaFoldDB" id="A0A6H0XU93"/>
<dbReference type="GO" id="GO:0005829">
    <property type="term" value="C:cytosol"/>
    <property type="evidence" value="ECO:0007669"/>
    <property type="project" value="UniProtKB-SubCell"/>
</dbReference>
<dbReference type="Gene3D" id="3.90.550.10">
    <property type="entry name" value="Spore Coat Polysaccharide Biosynthesis Protein SpsA, Chain A"/>
    <property type="match status" value="1"/>
</dbReference>
<gene>
    <name evidence="11" type="ORF">AMS68_003537</name>
</gene>
<dbReference type="GO" id="GO:0003743">
    <property type="term" value="F:translation initiation factor activity"/>
    <property type="evidence" value="ECO:0007669"/>
    <property type="project" value="UniProtKB-KW"/>
</dbReference>
<dbReference type="GO" id="GO:0005851">
    <property type="term" value="C:eukaryotic translation initiation factor 2B complex"/>
    <property type="evidence" value="ECO:0007669"/>
    <property type="project" value="TreeGrafter"/>
</dbReference>
<keyword evidence="12" id="KW-1185">Reference proteome</keyword>
<dbReference type="Pfam" id="PF25084">
    <property type="entry name" value="LbH_EIF2B"/>
    <property type="match status" value="1"/>
</dbReference>